<dbReference type="Gene3D" id="2.40.128.690">
    <property type="entry name" value="YycH protein, domain 3-like"/>
    <property type="match status" value="1"/>
</dbReference>
<dbReference type="GO" id="GO:0016020">
    <property type="term" value="C:membrane"/>
    <property type="evidence" value="ECO:0007669"/>
    <property type="project" value="InterPro"/>
</dbReference>
<dbReference type="Pfam" id="PF09648">
    <property type="entry name" value="YycI"/>
    <property type="match status" value="1"/>
</dbReference>
<evidence type="ECO:0000259" key="1">
    <source>
        <dbReference type="Pfam" id="PF09648"/>
    </source>
</evidence>
<dbReference type="InterPro" id="IPR018604">
    <property type="entry name" value="YycI-like"/>
</dbReference>
<dbReference type="KEGG" id="ccha:ELD05_13435"/>
<name>A0A3T0D8N8_9FIRM</name>
<keyword evidence="3" id="KW-1185">Reference proteome</keyword>
<organism evidence="2 3">
    <name type="scientific">Caldicellulosiruptor changbaiensis</name>
    <dbReference type="NCBI Taxonomy" id="1222016"/>
    <lineage>
        <taxon>Bacteria</taxon>
        <taxon>Bacillati</taxon>
        <taxon>Bacillota</taxon>
        <taxon>Bacillota incertae sedis</taxon>
        <taxon>Caldicellulosiruptorales</taxon>
        <taxon>Caldicellulosiruptoraceae</taxon>
        <taxon>Caldicellulosiruptor</taxon>
    </lineage>
</organism>
<sequence>MNWSKVKTIAIVVFAALVLFLAVKYLNLLPKEESLTDKQIKTAQNILAQNSIKLSCTIDKKIYYVSKLNVKTESAYDNVLIKLFGKRVDKYQKEFESSIYHLKIVNQTLFLESKYSQDPFELFDINKSDYIKDYDGSYIQVYKGYPIFDGKLKIQKQKNTTLYIFTKVIPQGFEFKRSRAISALEAIFNLLNQQKNIKEIQNIKFGYYLKDFNVIQGQAVPVWRIVADGEVYYINGFTGMLE</sequence>
<dbReference type="EMBL" id="CP034791">
    <property type="protein sequence ID" value="AZT91517.1"/>
    <property type="molecule type" value="Genomic_DNA"/>
</dbReference>
<accession>A0A3T0D8N8</accession>
<dbReference type="AlphaFoldDB" id="A0A3T0D8N8"/>
<reference evidence="2 3" key="1">
    <citation type="submission" date="2018-12" db="EMBL/GenBank/DDBJ databases">
        <title>Genome sequence from the cellulolytic species, Caldicellulosiruptor changbaiensis.</title>
        <authorList>
            <person name="Blumer-Schuette S.E."/>
            <person name="Mendoza C."/>
        </authorList>
    </citation>
    <scope>NUCLEOTIDE SEQUENCE [LARGE SCALE GENOMIC DNA]</scope>
    <source>
        <strain evidence="2 3">CBS-Z</strain>
    </source>
</reference>
<protein>
    <recommendedName>
        <fullName evidence="1">Regulatory protein YycH-like domain-containing protein</fullName>
    </recommendedName>
</protein>
<proteinExistence type="predicted"/>
<evidence type="ECO:0000313" key="3">
    <source>
        <dbReference type="Proteomes" id="UP000282930"/>
    </source>
</evidence>
<gene>
    <name evidence="2" type="ORF">ELD05_13435</name>
</gene>
<feature type="domain" description="Regulatory protein YycH-like" evidence="1">
    <location>
        <begin position="33"/>
        <end position="237"/>
    </location>
</feature>
<dbReference type="Proteomes" id="UP000282930">
    <property type="component" value="Chromosome"/>
</dbReference>
<evidence type="ECO:0000313" key="2">
    <source>
        <dbReference type="EMBL" id="AZT91517.1"/>
    </source>
</evidence>
<dbReference type="RefSeq" id="WP_127352825.1">
    <property type="nucleotide sequence ID" value="NZ_CP034791.1"/>
</dbReference>